<organism evidence="2 3">
    <name type="scientific">Kribbella koreensis</name>
    <dbReference type="NCBI Taxonomy" id="57909"/>
    <lineage>
        <taxon>Bacteria</taxon>
        <taxon>Bacillati</taxon>
        <taxon>Actinomycetota</taxon>
        <taxon>Actinomycetes</taxon>
        <taxon>Propionibacteriales</taxon>
        <taxon>Kribbellaceae</taxon>
        <taxon>Kribbella</taxon>
    </lineage>
</organism>
<feature type="chain" id="PRO_5047476008" evidence="1">
    <location>
        <begin position="34"/>
        <end position="354"/>
    </location>
</feature>
<keyword evidence="3" id="KW-1185">Reference proteome</keyword>
<dbReference type="EMBL" id="BAAAHK010000007">
    <property type="protein sequence ID" value="GAA0938911.1"/>
    <property type="molecule type" value="Genomic_DNA"/>
</dbReference>
<sequence>MSKQNRISRRFVLSAVALAVVGGSVGLTQPVTAAPAPEASTSAYIYPVLPGTDAWKKLATHDDMLRVTQVPATALAGMSTAALVDTVLRYPLYDDMLAFDDLQKGFEKMSAGFDGFSALAARPDAGAALLQRYESMSPAIAEKSTLLEQGQADASFRRIETLLTQSSIRKTMTASQLSRLATVGQSKQLGKQARADVYGKASSSLIFTPTDNNTTIYTPRGSAVAAINMTTELTSAQITSNNNYVASNYPNATRLRNSSRRYNCHSYAWYDQGTGNTKWINSPGDDKFWTDGSYIPNSNVGQGGRKVSYRNDDHSAITVNATVFDSKWGQLPLMRHNYNYTPYNSSALYYYSRA</sequence>
<keyword evidence="1" id="KW-0732">Signal</keyword>
<evidence type="ECO:0000313" key="3">
    <source>
        <dbReference type="Proteomes" id="UP001500542"/>
    </source>
</evidence>
<proteinExistence type="predicted"/>
<dbReference type="InterPro" id="IPR006311">
    <property type="entry name" value="TAT_signal"/>
</dbReference>
<gene>
    <name evidence="2" type="ORF">GCM10009554_28220</name>
</gene>
<feature type="signal peptide" evidence="1">
    <location>
        <begin position="1"/>
        <end position="33"/>
    </location>
</feature>
<comment type="caution">
    <text evidence="2">The sequence shown here is derived from an EMBL/GenBank/DDBJ whole genome shotgun (WGS) entry which is preliminary data.</text>
</comment>
<reference evidence="3" key="1">
    <citation type="journal article" date="2019" name="Int. J. Syst. Evol. Microbiol.">
        <title>The Global Catalogue of Microorganisms (GCM) 10K type strain sequencing project: providing services to taxonomists for standard genome sequencing and annotation.</title>
        <authorList>
            <consortium name="The Broad Institute Genomics Platform"/>
            <consortium name="The Broad Institute Genome Sequencing Center for Infectious Disease"/>
            <person name="Wu L."/>
            <person name="Ma J."/>
        </authorList>
    </citation>
    <scope>NUCLEOTIDE SEQUENCE [LARGE SCALE GENOMIC DNA]</scope>
    <source>
        <strain evidence="3">JCM 10977</strain>
    </source>
</reference>
<evidence type="ECO:0000313" key="2">
    <source>
        <dbReference type="EMBL" id="GAA0938911.1"/>
    </source>
</evidence>
<dbReference type="Proteomes" id="UP001500542">
    <property type="component" value="Unassembled WGS sequence"/>
</dbReference>
<accession>A0ABP4ART2</accession>
<name>A0ABP4ART2_9ACTN</name>
<protein>
    <submittedName>
        <fullName evidence="2">Uncharacterized protein</fullName>
    </submittedName>
</protein>
<evidence type="ECO:0000256" key="1">
    <source>
        <dbReference type="SAM" id="SignalP"/>
    </source>
</evidence>
<dbReference type="PROSITE" id="PS51318">
    <property type="entry name" value="TAT"/>
    <property type="match status" value="1"/>
</dbReference>
<dbReference type="RefSeq" id="WP_343968845.1">
    <property type="nucleotide sequence ID" value="NZ_BAAAHK010000007.1"/>
</dbReference>